<reference evidence="1 2" key="1">
    <citation type="submission" date="2013-11" db="EMBL/GenBank/DDBJ databases">
        <title>The Genome Sequence of Phytophthora parasitica P10297.</title>
        <authorList>
            <consortium name="The Broad Institute Genomics Platform"/>
            <person name="Russ C."/>
            <person name="Tyler B."/>
            <person name="Panabieres F."/>
            <person name="Shan W."/>
            <person name="Tripathy S."/>
            <person name="Grunwald N."/>
            <person name="Machado M."/>
            <person name="Johnson C.S."/>
            <person name="Walker B."/>
            <person name="Young S.K."/>
            <person name="Zeng Q."/>
            <person name="Gargeya S."/>
            <person name="Fitzgerald M."/>
            <person name="Haas B."/>
            <person name="Abouelleil A."/>
            <person name="Allen A.W."/>
            <person name="Alvarado L."/>
            <person name="Arachchi H.M."/>
            <person name="Berlin A.M."/>
            <person name="Chapman S.B."/>
            <person name="Gainer-Dewar J."/>
            <person name="Goldberg J."/>
            <person name="Griggs A."/>
            <person name="Gujja S."/>
            <person name="Hansen M."/>
            <person name="Howarth C."/>
            <person name="Imamovic A."/>
            <person name="Ireland A."/>
            <person name="Larimer J."/>
            <person name="McCowan C."/>
            <person name="Murphy C."/>
            <person name="Pearson M."/>
            <person name="Poon T.W."/>
            <person name="Priest M."/>
            <person name="Roberts A."/>
            <person name="Saif S."/>
            <person name="Shea T."/>
            <person name="Sisk P."/>
            <person name="Sykes S."/>
            <person name="Wortman J."/>
            <person name="Nusbaum C."/>
            <person name="Birren B."/>
        </authorList>
    </citation>
    <scope>NUCLEOTIDE SEQUENCE [LARGE SCALE GENOMIC DNA]</scope>
    <source>
        <strain evidence="1 2">P10297</strain>
    </source>
</reference>
<evidence type="ECO:0008006" key="3">
    <source>
        <dbReference type="Google" id="ProtNLM"/>
    </source>
</evidence>
<dbReference type="Gene3D" id="1.10.10.10">
    <property type="entry name" value="Winged helix-like DNA-binding domain superfamily/Winged helix DNA-binding domain"/>
    <property type="match status" value="1"/>
</dbReference>
<dbReference type="Pfam" id="PF01527">
    <property type="entry name" value="HTH_Tnp_1"/>
    <property type="match status" value="1"/>
</dbReference>
<comment type="caution">
    <text evidence="1">The sequence shown here is derived from an EMBL/GenBank/DDBJ whole genome shotgun (WGS) entry which is preliminary data.</text>
</comment>
<dbReference type="Proteomes" id="UP000018948">
    <property type="component" value="Unassembled WGS sequence"/>
</dbReference>
<dbReference type="InterPro" id="IPR002514">
    <property type="entry name" value="Transposase_8"/>
</dbReference>
<dbReference type="OrthoDB" id="122108at2759"/>
<dbReference type="InterPro" id="IPR009057">
    <property type="entry name" value="Homeodomain-like_sf"/>
</dbReference>
<organism evidence="1 2">
    <name type="scientific">Phytophthora nicotianae P10297</name>
    <dbReference type="NCBI Taxonomy" id="1317064"/>
    <lineage>
        <taxon>Eukaryota</taxon>
        <taxon>Sar</taxon>
        <taxon>Stramenopiles</taxon>
        <taxon>Oomycota</taxon>
        <taxon>Peronosporomycetes</taxon>
        <taxon>Peronosporales</taxon>
        <taxon>Peronosporaceae</taxon>
        <taxon>Phytophthora</taxon>
    </lineage>
</organism>
<dbReference type="EMBL" id="ANIY01003441">
    <property type="protein sequence ID" value="ETP35376.1"/>
    <property type="molecule type" value="Genomic_DNA"/>
</dbReference>
<name>W2YKE1_PHYNI</name>
<dbReference type="GO" id="GO:0004803">
    <property type="term" value="F:transposase activity"/>
    <property type="evidence" value="ECO:0007669"/>
    <property type="project" value="InterPro"/>
</dbReference>
<proteinExistence type="predicted"/>
<evidence type="ECO:0000313" key="1">
    <source>
        <dbReference type="EMBL" id="ETP35376.1"/>
    </source>
</evidence>
<dbReference type="InterPro" id="IPR036388">
    <property type="entry name" value="WH-like_DNA-bd_sf"/>
</dbReference>
<accession>W2YKE1</accession>
<evidence type="ECO:0000313" key="2">
    <source>
        <dbReference type="Proteomes" id="UP000018948"/>
    </source>
</evidence>
<dbReference type="AlphaFoldDB" id="W2YKE1"/>
<dbReference type="SUPFAM" id="SSF46689">
    <property type="entry name" value="Homeodomain-like"/>
    <property type="match status" value="1"/>
</dbReference>
<dbReference type="GO" id="GO:0006313">
    <property type="term" value="P:DNA transposition"/>
    <property type="evidence" value="ECO:0007669"/>
    <property type="project" value="InterPro"/>
</dbReference>
<sequence length="185" mass="19944">MAPTYTVDFKQATVAQVQAGSTVVDVATVTGVHERTIRKWLQALAEGKSLKAGRPGPKTFLPKAAEDHLYDWVVGRQLIGHPVERAVIIRKVQEVGLLGCGEHVGQSGSVTPPCRAVLHHTGGLGFSKKWESLAITHEQPYEVLRVAASSGTRAGPAPRSTFRALSVSACFWKYSPFQNGITSQT</sequence>
<dbReference type="GO" id="GO:0003677">
    <property type="term" value="F:DNA binding"/>
    <property type="evidence" value="ECO:0007669"/>
    <property type="project" value="InterPro"/>
</dbReference>
<gene>
    <name evidence="1" type="ORF">F442_16406</name>
</gene>
<protein>
    <recommendedName>
        <fullName evidence="3">HTH psq-type domain-containing protein</fullName>
    </recommendedName>
</protein>